<gene>
    <name evidence="3" type="ORF">GCM10011400_32370</name>
</gene>
<comment type="caution">
    <text evidence="3">The sequence shown here is derived from an EMBL/GenBank/DDBJ whole genome shotgun (WGS) entry which is preliminary data.</text>
</comment>
<evidence type="ECO:0000313" key="4">
    <source>
        <dbReference type="Proteomes" id="UP000602004"/>
    </source>
</evidence>
<organism evidence="3 4">
    <name type="scientific">Paraburkholderia caffeinilytica</name>
    <dbReference type="NCBI Taxonomy" id="1761016"/>
    <lineage>
        <taxon>Bacteria</taxon>
        <taxon>Pseudomonadati</taxon>
        <taxon>Pseudomonadota</taxon>
        <taxon>Betaproteobacteria</taxon>
        <taxon>Burkholderiales</taxon>
        <taxon>Burkholderiaceae</taxon>
        <taxon>Paraburkholderia</taxon>
    </lineage>
</organism>
<name>A0ABQ1MM27_9BURK</name>
<dbReference type="Proteomes" id="UP000602004">
    <property type="component" value="Unassembled WGS sequence"/>
</dbReference>
<dbReference type="EMBL" id="BMHL01000005">
    <property type="protein sequence ID" value="GGC42931.1"/>
    <property type="molecule type" value="Genomic_DNA"/>
</dbReference>
<proteinExistence type="predicted"/>
<evidence type="ECO:0000256" key="2">
    <source>
        <dbReference type="SAM" id="MobiDB-lite"/>
    </source>
</evidence>
<reference evidence="4" key="1">
    <citation type="journal article" date="2019" name="Int. J. Syst. Evol. Microbiol.">
        <title>The Global Catalogue of Microorganisms (GCM) 10K type strain sequencing project: providing services to taxonomists for standard genome sequencing and annotation.</title>
        <authorList>
            <consortium name="The Broad Institute Genomics Platform"/>
            <consortium name="The Broad Institute Genome Sequencing Center for Infectious Disease"/>
            <person name="Wu L."/>
            <person name="Ma J."/>
        </authorList>
    </citation>
    <scope>NUCLEOTIDE SEQUENCE [LARGE SCALE GENOMIC DNA]</scope>
    <source>
        <strain evidence="4">CGMCC 1.15103</strain>
    </source>
</reference>
<keyword evidence="4" id="KW-1185">Reference proteome</keyword>
<sequence>MVDNTPDGARGVRRMFDLHLLPNAGGTRVSDVMPGDIRGAVRTLVDAGKISTGISLHMYTNAMPVWAGRRKPWRLLFEGNPVEGVCSHASQPPHRMTPATELRERSG</sequence>
<keyword evidence="1" id="KW-0238">DNA-binding</keyword>
<evidence type="ECO:0000256" key="1">
    <source>
        <dbReference type="ARBA" id="ARBA00023125"/>
    </source>
</evidence>
<evidence type="ECO:0000313" key="3">
    <source>
        <dbReference type="EMBL" id="GGC42931.1"/>
    </source>
</evidence>
<accession>A0ABQ1MM27</accession>
<protein>
    <submittedName>
        <fullName evidence="3">Uncharacterized protein</fullName>
    </submittedName>
</protein>
<feature type="region of interest" description="Disordered" evidence="2">
    <location>
        <begin position="87"/>
        <end position="107"/>
    </location>
</feature>
<dbReference type="InterPro" id="IPR010998">
    <property type="entry name" value="Integrase_recombinase_N"/>
</dbReference>
<dbReference type="Gene3D" id="1.10.150.130">
    <property type="match status" value="1"/>
</dbReference>